<proteinExistence type="predicted"/>
<evidence type="ECO:0000313" key="1">
    <source>
        <dbReference type="EMBL" id="KAH6948295.1"/>
    </source>
</evidence>
<dbReference type="EMBL" id="CM023481">
    <property type="protein sequence ID" value="KAH6948295.1"/>
    <property type="molecule type" value="Genomic_DNA"/>
</dbReference>
<evidence type="ECO:0000313" key="2">
    <source>
        <dbReference type="Proteomes" id="UP000821845"/>
    </source>
</evidence>
<comment type="caution">
    <text evidence="1">The sequence shown here is derived from an EMBL/GenBank/DDBJ whole genome shotgun (WGS) entry which is preliminary data.</text>
</comment>
<gene>
    <name evidence="1" type="ORF">HPB50_023349</name>
</gene>
<organism evidence="1 2">
    <name type="scientific">Hyalomma asiaticum</name>
    <name type="common">Tick</name>
    <dbReference type="NCBI Taxonomy" id="266040"/>
    <lineage>
        <taxon>Eukaryota</taxon>
        <taxon>Metazoa</taxon>
        <taxon>Ecdysozoa</taxon>
        <taxon>Arthropoda</taxon>
        <taxon>Chelicerata</taxon>
        <taxon>Arachnida</taxon>
        <taxon>Acari</taxon>
        <taxon>Parasitiformes</taxon>
        <taxon>Ixodida</taxon>
        <taxon>Ixodoidea</taxon>
        <taxon>Ixodidae</taxon>
        <taxon>Hyalomminae</taxon>
        <taxon>Hyalomma</taxon>
    </lineage>
</organism>
<name>A0ACB7TN01_HYAAI</name>
<keyword evidence="2" id="KW-1185">Reference proteome</keyword>
<reference evidence="1" key="1">
    <citation type="submission" date="2020-05" db="EMBL/GenBank/DDBJ databases">
        <title>Large-scale comparative analyses of tick genomes elucidate their genetic diversity and vector capacities.</title>
        <authorList>
            <person name="Jia N."/>
            <person name="Wang J."/>
            <person name="Shi W."/>
            <person name="Du L."/>
            <person name="Sun Y."/>
            <person name="Zhan W."/>
            <person name="Jiang J."/>
            <person name="Wang Q."/>
            <person name="Zhang B."/>
            <person name="Ji P."/>
            <person name="Sakyi L.B."/>
            <person name="Cui X."/>
            <person name="Yuan T."/>
            <person name="Jiang B."/>
            <person name="Yang W."/>
            <person name="Lam T.T.-Y."/>
            <person name="Chang Q."/>
            <person name="Ding S."/>
            <person name="Wang X."/>
            <person name="Zhu J."/>
            <person name="Ruan X."/>
            <person name="Zhao L."/>
            <person name="Wei J."/>
            <person name="Que T."/>
            <person name="Du C."/>
            <person name="Cheng J."/>
            <person name="Dai P."/>
            <person name="Han X."/>
            <person name="Huang E."/>
            <person name="Gao Y."/>
            <person name="Liu J."/>
            <person name="Shao H."/>
            <person name="Ye R."/>
            <person name="Li L."/>
            <person name="Wei W."/>
            <person name="Wang X."/>
            <person name="Wang C."/>
            <person name="Yang T."/>
            <person name="Huo Q."/>
            <person name="Li W."/>
            <person name="Guo W."/>
            <person name="Chen H."/>
            <person name="Zhou L."/>
            <person name="Ni X."/>
            <person name="Tian J."/>
            <person name="Zhou Y."/>
            <person name="Sheng Y."/>
            <person name="Liu T."/>
            <person name="Pan Y."/>
            <person name="Xia L."/>
            <person name="Li J."/>
            <person name="Zhao F."/>
            <person name="Cao W."/>
        </authorList>
    </citation>
    <scope>NUCLEOTIDE SEQUENCE</scope>
    <source>
        <strain evidence="1">Hyas-2018</strain>
    </source>
</reference>
<dbReference type="Proteomes" id="UP000821845">
    <property type="component" value="Chromosome 1"/>
</dbReference>
<accession>A0ACB7TN01</accession>
<protein>
    <submittedName>
        <fullName evidence="1">Uncharacterized protein</fullName>
    </submittedName>
</protein>
<sequence>MLKQLLSLVRLLLYHGRALCFPDAALTFAPTPEVASAQLTCGKAPLLHIGASTCGTSSLPLVALLSCDACVVGILGRERDLALALDVERSCVLDRDLDRGRDRWQRVFASIRGSLPPPPVVIVLTYNVALA</sequence>